<dbReference type="GO" id="GO:0008987">
    <property type="term" value="F:quinolinate synthetase A activity"/>
    <property type="evidence" value="ECO:0007669"/>
    <property type="project" value="InterPro"/>
</dbReference>
<name>A0A1M5X1Z3_9CLOT</name>
<dbReference type="UniPathway" id="UPA00253">
    <property type="reaction ID" value="UER00327"/>
</dbReference>
<evidence type="ECO:0000313" key="2">
    <source>
        <dbReference type="Proteomes" id="UP000184447"/>
    </source>
</evidence>
<dbReference type="InterPro" id="IPR036094">
    <property type="entry name" value="NadA_sf"/>
</dbReference>
<gene>
    <name evidence="1" type="ORF">SAMN02745207_03277</name>
</gene>
<dbReference type="STRING" id="1121316.SAMN02745207_03277"/>
<dbReference type="GO" id="GO:0051539">
    <property type="term" value="F:4 iron, 4 sulfur cluster binding"/>
    <property type="evidence" value="ECO:0007669"/>
    <property type="project" value="InterPro"/>
</dbReference>
<dbReference type="GO" id="GO:0009435">
    <property type="term" value="P:NAD+ biosynthetic process"/>
    <property type="evidence" value="ECO:0007669"/>
    <property type="project" value="UniProtKB-UniPathway"/>
</dbReference>
<dbReference type="EMBL" id="FQXM01000022">
    <property type="protein sequence ID" value="SHH93632.1"/>
    <property type="molecule type" value="Genomic_DNA"/>
</dbReference>
<dbReference type="SUPFAM" id="SSF142754">
    <property type="entry name" value="NadA-like"/>
    <property type="match status" value="1"/>
</dbReference>
<keyword evidence="2" id="KW-1185">Reference proteome</keyword>
<dbReference type="AlphaFoldDB" id="A0A1M5X1Z3"/>
<reference evidence="1 2" key="1">
    <citation type="submission" date="2016-11" db="EMBL/GenBank/DDBJ databases">
        <authorList>
            <person name="Jaros S."/>
            <person name="Januszkiewicz K."/>
            <person name="Wedrychowicz H."/>
        </authorList>
    </citation>
    <scope>NUCLEOTIDE SEQUENCE [LARGE SCALE GENOMIC DNA]</scope>
    <source>
        <strain evidence="1 2">DSM 8605</strain>
    </source>
</reference>
<evidence type="ECO:0000313" key="1">
    <source>
        <dbReference type="EMBL" id="SHH93632.1"/>
    </source>
</evidence>
<proteinExistence type="predicted"/>
<sequence>MIEKCPDKKFVFMPFMHYFSMKKIILENLYQCLEKERYEIELDEEVIKNAYKSLENMHKFGEKVK</sequence>
<protein>
    <submittedName>
        <fullName evidence="1">Quinolinate synthetase A protein</fullName>
    </submittedName>
</protein>
<organism evidence="1 2">
    <name type="scientific">Clostridium grantii DSM 8605</name>
    <dbReference type="NCBI Taxonomy" id="1121316"/>
    <lineage>
        <taxon>Bacteria</taxon>
        <taxon>Bacillati</taxon>
        <taxon>Bacillota</taxon>
        <taxon>Clostridia</taxon>
        <taxon>Eubacteriales</taxon>
        <taxon>Clostridiaceae</taxon>
        <taxon>Clostridium</taxon>
    </lineage>
</organism>
<dbReference type="Proteomes" id="UP000184447">
    <property type="component" value="Unassembled WGS sequence"/>
</dbReference>
<dbReference type="InterPro" id="IPR003473">
    <property type="entry name" value="NadA"/>
</dbReference>
<accession>A0A1M5X1Z3</accession>
<dbReference type="Pfam" id="PF02445">
    <property type="entry name" value="NadA"/>
    <property type="match status" value="1"/>
</dbReference>